<evidence type="ECO:0000256" key="5">
    <source>
        <dbReference type="SAM" id="Phobius"/>
    </source>
</evidence>
<evidence type="ECO:0000256" key="3">
    <source>
        <dbReference type="ARBA" id="ARBA00022989"/>
    </source>
</evidence>
<reference evidence="8" key="1">
    <citation type="submission" date="2025-08" db="UniProtKB">
        <authorList>
            <consortium name="RefSeq"/>
        </authorList>
    </citation>
    <scope>IDENTIFICATION</scope>
</reference>
<accession>A0ABM1DVZ0</accession>
<dbReference type="InterPro" id="IPR017983">
    <property type="entry name" value="GPCR_2_secretin-like_CS"/>
</dbReference>
<dbReference type="Gene3D" id="1.20.1070.10">
    <property type="entry name" value="Rhodopsin 7-helix transmembrane proteins"/>
    <property type="match status" value="2"/>
</dbReference>
<feature type="domain" description="G-protein coupled receptors family 2 profile 2" evidence="6">
    <location>
        <begin position="1"/>
        <end position="348"/>
    </location>
</feature>
<dbReference type="RefSeq" id="XP_014664111.1">
    <property type="nucleotide sequence ID" value="XM_014808625.1"/>
</dbReference>
<dbReference type="PRINTS" id="PR00249">
    <property type="entry name" value="GPCRSECRETIN"/>
</dbReference>
<evidence type="ECO:0000259" key="6">
    <source>
        <dbReference type="PROSITE" id="PS50261"/>
    </source>
</evidence>
<keyword evidence="3 5" id="KW-1133">Transmembrane helix</keyword>
<dbReference type="PROSITE" id="PS00650">
    <property type="entry name" value="G_PROTEIN_RECEP_F2_2"/>
    <property type="match status" value="1"/>
</dbReference>
<keyword evidence="7" id="KW-1185">Reference proteome</keyword>
<dbReference type="PROSITE" id="PS50261">
    <property type="entry name" value="G_PROTEIN_RECEP_F2_4"/>
    <property type="match status" value="1"/>
</dbReference>
<dbReference type="Pfam" id="PF00002">
    <property type="entry name" value="7tm_2"/>
    <property type="match status" value="2"/>
</dbReference>
<dbReference type="PANTHER" id="PTHR45620:SF32">
    <property type="entry name" value="DIURETIC HORMONE 31 RECEPTOR, ISOFORM C"/>
    <property type="match status" value="1"/>
</dbReference>
<sequence length="399" mass="45923">MAGYSSSLVFIIISLLIFGYFKQLQCARVTVHKNLFTSYLLTNTVWIVWYATIVTNADVLRENKAWCQILHVLTQYLLACNYFWMFCEGAYLHTMIVITFVREETIMKFLYAIGWGTFISICESQLQCARVTVHKNLFTSYLLTNTVWIVWYATIVTNADVLRENKAWCQILHVLTQYLLACNYFWMFCEGAYLHTMIVITFVREETIMKFLYAIGWGLPVLLVLVYGLVRGLVPVGNTDFCWINESNYTWVIAGPVCASVVINLFFLCNIVRVLLQKMRAVNAPDPQQYRKAVRAVLILVPLFGAQYILLIYRPPQGTSGAEVFTKVYAFFASFQGLFVALIFCLLNGEVLRTIYTHVMRNILKRTDKLSARNTSVYLRPKSTANVAEQTPIHQNSQF</sequence>
<feature type="transmembrane region" description="Helical" evidence="5">
    <location>
        <begin position="138"/>
        <end position="155"/>
    </location>
</feature>
<dbReference type="PANTHER" id="PTHR45620">
    <property type="entry name" value="PDF RECEPTOR-LIKE PROTEIN-RELATED"/>
    <property type="match status" value="1"/>
</dbReference>
<dbReference type="SUPFAM" id="SSF81321">
    <property type="entry name" value="Family A G protein-coupled receptor-like"/>
    <property type="match status" value="1"/>
</dbReference>
<evidence type="ECO:0000256" key="2">
    <source>
        <dbReference type="ARBA" id="ARBA00022692"/>
    </source>
</evidence>
<dbReference type="Proteomes" id="UP000695022">
    <property type="component" value="Unplaced"/>
</dbReference>
<feature type="transmembrane region" description="Helical" evidence="5">
    <location>
        <begin position="211"/>
        <end position="230"/>
    </location>
</feature>
<dbReference type="GeneID" id="106806619"/>
<keyword evidence="2 5" id="KW-0812">Transmembrane</keyword>
<keyword evidence="4 5" id="KW-0472">Membrane</keyword>
<evidence type="ECO:0000313" key="7">
    <source>
        <dbReference type="Proteomes" id="UP000695022"/>
    </source>
</evidence>
<evidence type="ECO:0000256" key="1">
    <source>
        <dbReference type="ARBA" id="ARBA00004141"/>
    </source>
</evidence>
<name>A0ABM1DVZ0_PRICU</name>
<organism evidence="7 8">
    <name type="scientific">Priapulus caudatus</name>
    <name type="common">Priapulid worm</name>
    <dbReference type="NCBI Taxonomy" id="37621"/>
    <lineage>
        <taxon>Eukaryota</taxon>
        <taxon>Metazoa</taxon>
        <taxon>Ecdysozoa</taxon>
        <taxon>Scalidophora</taxon>
        <taxon>Priapulida</taxon>
        <taxon>Priapulimorpha</taxon>
        <taxon>Priapulimorphida</taxon>
        <taxon>Priapulidae</taxon>
        <taxon>Priapulus</taxon>
    </lineage>
</organism>
<feature type="transmembrane region" description="Helical" evidence="5">
    <location>
        <begin position="36"/>
        <end position="53"/>
    </location>
</feature>
<comment type="subcellular location">
    <subcellularLocation>
        <location evidence="1">Membrane</location>
        <topology evidence="1">Multi-pass membrane protein</topology>
    </subcellularLocation>
</comment>
<proteinExistence type="predicted"/>
<evidence type="ECO:0000313" key="8">
    <source>
        <dbReference type="RefSeq" id="XP_014664111.1"/>
    </source>
</evidence>
<feature type="transmembrane region" description="Helical" evidence="5">
    <location>
        <begin position="293"/>
        <end position="313"/>
    </location>
</feature>
<evidence type="ECO:0000256" key="4">
    <source>
        <dbReference type="ARBA" id="ARBA00023136"/>
    </source>
</evidence>
<feature type="transmembrane region" description="Helical" evidence="5">
    <location>
        <begin position="250"/>
        <end position="272"/>
    </location>
</feature>
<dbReference type="InterPro" id="IPR000832">
    <property type="entry name" value="GPCR_2_secretin-like"/>
</dbReference>
<protein>
    <submittedName>
        <fullName evidence="8">Calcitonin gene-related peptide type 1 receptor-like</fullName>
    </submittedName>
</protein>
<dbReference type="InterPro" id="IPR017981">
    <property type="entry name" value="GPCR_2-like_7TM"/>
</dbReference>
<dbReference type="InterPro" id="IPR050332">
    <property type="entry name" value="GPCR_2"/>
</dbReference>
<feature type="transmembrane region" description="Helical" evidence="5">
    <location>
        <begin position="328"/>
        <end position="347"/>
    </location>
</feature>
<gene>
    <name evidence="8" type="primary">LOC106806619</name>
</gene>